<reference evidence="3" key="1">
    <citation type="submission" date="2023-07" db="EMBL/GenBank/DDBJ databases">
        <title>Conexibacter stalactiti sp. nov., isolated from stalactites in a lava cave and emended description of the genus Conexibacter.</title>
        <authorList>
            <person name="Lee S.D."/>
        </authorList>
    </citation>
    <scope>NUCLEOTIDE SEQUENCE [LARGE SCALE GENOMIC DNA]</scope>
    <source>
        <strain evidence="3">KCTC 39840</strain>
    </source>
</reference>
<dbReference type="RefSeq" id="WP_318595370.1">
    <property type="nucleotide sequence ID" value="NZ_JAWSTH010000002.1"/>
</dbReference>
<dbReference type="PANTHER" id="PTHR42924">
    <property type="entry name" value="EXONUCLEASE"/>
    <property type="match status" value="1"/>
</dbReference>
<keyword evidence="3" id="KW-1185">Reference proteome</keyword>
<dbReference type="NCBIfam" id="NF038032">
    <property type="entry name" value="CehA_McbA_metalo"/>
    <property type="match status" value="1"/>
</dbReference>
<dbReference type="SMART" id="SM00481">
    <property type="entry name" value="POLIIIAc"/>
    <property type="match status" value="1"/>
</dbReference>
<name>A0ABU4HK83_9ACTN</name>
<dbReference type="InterPro" id="IPR004013">
    <property type="entry name" value="PHP_dom"/>
</dbReference>
<comment type="caution">
    <text evidence="2">The sequence shown here is derived from an EMBL/GenBank/DDBJ whole genome shotgun (WGS) entry which is preliminary data.</text>
</comment>
<evidence type="ECO:0000313" key="3">
    <source>
        <dbReference type="Proteomes" id="UP001284601"/>
    </source>
</evidence>
<dbReference type="EMBL" id="JAWSTH010000002">
    <property type="protein sequence ID" value="MDW5593107.1"/>
    <property type="molecule type" value="Genomic_DNA"/>
</dbReference>
<protein>
    <submittedName>
        <fullName evidence="2">CehA/McbA family metallohydrolase</fullName>
    </submittedName>
</protein>
<proteinExistence type="predicted"/>
<evidence type="ECO:0000259" key="1">
    <source>
        <dbReference type="SMART" id="SM00481"/>
    </source>
</evidence>
<dbReference type="InterPro" id="IPR003141">
    <property type="entry name" value="Pol/His_phosphatase_N"/>
</dbReference>
<dbReference type="PANTHER" id="PTHR42924:SF3">
    <property type="entry name" value="POLYMERASE_HISTIDINOL PHOSPHATASE N-TERMINAL DOMAIN-CONTAINING PROTEIN"/>
    <property type="match status" value="1"/>
</dbReference>
<organism evidence="2 3">
    <name type="scientific">Conexibacter stalactiti</name>
    <dbReference type="NCBI Taxonomy" id="1940611"/>
    <lineage>
        <taxon>Bacteria</taxon>
        <taxon>Bacillati</taxon>
        <taxon>Actinomycetota</taxon>
        <taxon>Thermoleophilia</taxon>
        <taxon>Solirubrobacterales</taxon>
        <taxon>Conexibacteraceae</taxon>
        <taxon>Conexibacter</taxon>
    </lineage>
</organism>
<accession>A0ABU4HK83</accession>
<evidence type="ECO:0000313" key="2">
    <source>
        <dbReference type="EMBL" id="MDW5593107.1"/>
    </source>
</evidence>
<dbReference type="InterPro" id="IPR016195">
    <property type="entry name" value="Pol/histidinol_Pase-like"/>
</dbReference>
<gene>
    <name evidence="2" type="ORF">R7226_02075</name>
</gene>
<feature type="domain" description="Polymerase/histidinol phosphatase N-terminal" evidence="1">
    <location>
        <begin position="12"/>
        <end position="76"/>
    </location>
</feature>
<sequence>MGDAGPRHDVSCVVHVHSTYSDGTATVPEVLAAAREAGADAVLLTDHDTLAARRDGWEGWHDGVLLVVGIEISPRGGHYLAFGVPGEIPHAGRGATEIAAAVRAAGGFGVAAHPFSEGGRMLVPALTRRIVLPHGWPALADPRGTDGIELWSLTTDAAEGWRTPAAAVRWLRDPASATDDGPPARHLSAWDALSARRRVPALGGLDGHAPGVRIDGRVRSPLSHRATFDLLRTHLVCDRPLSGEAAADCATVLAALRAGSAWLSRPCVADATGARLWAEGADGATVPMGAEARAGPARLRLRLPRAAEVRVLRDGAIVAARAGAAVDLDVAEPGAYRVEARIDGRLWLLSNPVHLRAASPR</sequence>
<dbReference type="Proteomes" id="UP001284601">
    <property type="component" value="Unassembled WGS sequence"/>
</dbReference>
<reference evidence="2 3" key="2">
    <citation type="submission" date="2023-10" db="EMBL/GenBank/DDBJ databases">
        <authorList>
            <person name="Han X.F."/>
        </authorList>
    </citation>
    <scope>NUCLEOTIDE SEQUENCE [LARGE SCALE GENOMIC DNA]</scope>
    <source>
        <strain evidence="2 3">KCTC 39840</strain>
    </source>
</reference>
<dbReference type="InterPro" id="IPR052018">
    <property type="entry name" value="PHP_domain"/>
</dbReference>
<dbReference type="Pfam" id="PF02811">
    <property type="entry name" value="PHP"/>
    <property type="match status" value="1"/>
</dbReference>
<dbReference type="SUPFAM" id="SSF89550">
    <property type="entry name" value="PHP domain-like"/>
    <property type="match status" value="1"/>
</dbReference>
<dbReference type="Gene3D" id="3.20.20.140">
    <property type="entry name" value="Metal-dependent hydrolases"/>
    <property type="match status" value="1"/>
</dbReference>